<protein>
    <submittedName>
        <fullName evidence="2">Uncharacterized protein</fullName>
    </submittedName>
</protein>
<accession>A0A6J4HFH5</accession>
<gene>
    <name evidence="2" type="ORF">AVDCRST_MAG20-681</name>
</gene>
<keyword evidence="1" id="KW-0472">Membrane</keyword>
<reference evidence="2" key="1">
    <citation type="submission" date="2020-02" db="EMBL/GenBank/DDBJ databases">
        <authorList>
            <person name="Meier V. D."/>
        </authorList>
    </citation>
    <scope>NUCLEOTIDE SEQUENCE</scope>
    <source>
        <strain evidence="2">AVDCRST_MAG20</strain>
    </source>
</reference>
<sequence>MRLYADDPRTARRQMIGDGLLLAWIVVWVEVGQRLTSLVDRLGGPGRTLATAGSRLEDGLEGAAGGVGRLPVVGGSLEDVFGETAGAGSSLRAAGTEQAEVAHQVGVALGFFVAGLAIAWALSRYLPGRLRWMRDAGAARALVVDAVDLRLFALRAVVNRPLHELREVSADPGADLAAGRFDRLAALELAALGLHPPAAPRAGGAPPLGVGLP</sequence>
<evidence type="ECO:0000256" key="1">
    <source>
        <dbReference type="SAM" id="Phobius"/>
    </source>
</evidence>
<proteinExistence type="predicted"/>
<organism evidence="2">
    <name type="scientific">uncultured Acidimicrobiales bacterium</name>
    <dbReference type="NCBI Taxonomy" id="310071"/>
    <lineage>
        <taxon>Bacteria</taxon>
        <taxon>Bacillati</taxon>
        <taxon>Actinomycetota</taxon>
        <taxon>Acidimicrobiia</taxon>
        <taxon>Acidimicrobiales</taxon>
        <taxon>environmental samples</taxon>
    </lineage>
</organism>
<keyword evidence="1" id="KW-0812">Transmembrane</keyword>
<name>A0A6J4HFH5_9ACTN</name>
<feature type="transmembrane region" description="Helical" evidence="1">
    <location>
        <begin position="101"/>
        <end position="123"/>
    </location>
</feature>
<dbReference type="EMBL" id="CADCSY010000027">
    <property type="protein sequence ID" value="CAA9220007.1"/>
    <property type="molecule type" value="Genomic_DNA"/>
</dbReference>
<evidence type="ECO:0000313" key="2">
    <source>
        <dbReference type="EMBL" id="CAA9220007.1"/>
    </source>
</evidence>
<keyword evidence="1" id="KW-1133">Transmembrane helix</keyword>
<dbReference type="AlphaFoldDB" id="A0A6J4HFH5"/>